<keyword evidence="3" id="KW-1185">Reference proteome</keyword>
<dbReference type="InterPro" id="IPR012291">
    <property type="entry name" value="CBM2_carb-bd_dom_sf"/>
</dbReference>
<evidence type="ECO:0000313" key="2">
    <source>
        <dbReference type="EMBL" id="MCC0179052.1"/>
    </source>
</evidence>
<feature type="non-terminal residue" evidence="2">
    <location>
        <position position="270"/>
    </location>
</feature>
<feature type="compositionally biased region" description="Polar residues" evidence="1">
    <location>
        <begin position="261"/>
        <end position="270"/>
    </location>
</feature>
<gene>
    <name evidence="2" type="ORF">I4641_18955</name>
</gene>
<dbReference type="GO" id="GO:0030247">
    <property type="term" value="F:polysaccharide binding"/>
    <property type="evidence" value="ECO:0007669"/>
    <property type="project" value="InterPro"/>
</dbReference>
<organism evidence="2 3">
    <name type="scientific">Waterburya agarophytonicola KI4</name>
    <dbReference type="NCBI Taxonomy" id="2874699"/>
    <lineage>
        <taxon>Bacteria</taxon>
        <taxon>Bacillati</taxon>
        <taxon>Cyanobacteriota</taxon>
        <taxon>Cyanophyceae</taxon>
        <taxon>Pleurocapsales</taxon>
        <taxon>Hyellaceae</taxon>
        <taxon>Waterburya</taxon>
        <taxon>Waterburya agarophytonicola</taxon>
    </lineage>
</organism>
<feature type="region of interest" description="Disordered" evidence="1">
    <location>
        <begin position="225"/>
        <end position="270"/>
    </location>
</feature>
<dbReference type="Gene3D" id="2.60.40.290">
    <property type="match status" value="2"/>
</dbReference>
<sequence>MANQTNITTNSLISQDWDGGYKVELDITAQSKATEWTLDFELPYEISAAYGVDLIDNGDGSYTISGQNDQVDLTKGQSINPILIVKNNGQETPSPQFIYDPSEMTEELMMEEGSTSDKESEKQAKSIDNPLSASPSIVEDWDGGYKIELDITAQSKAQDWTMDFNLPYEISAAYGVDLVNNGDGSYTINGQNDQADLNKGQSIKPLLIVQDNGQEALAPSFGESVNLLEPAPEPTLTPEIVDNSNNDSDPVSAPVNIPEGNGQSVGQQGK</sequence>
<feature type="compositionally biased region" description="Low complexity" evidence="1">
    <location>
        <begin position="227"/>
        <end position="239"/>
    </location>
</feature>
<dbReference type="Proteomes" id="UP000729733">
    <property type="component" value="Unassembled WGS sequence"/>
</dbReference>
<dbReference type="InterPro" id="IPR008965">
    <property type="entry name" value="CBM2/CBM3_carb-bd_dom_sf"/>
</dbReference>
<evidence type="ECO:0000256" key="1">
    <source>
        <dbReference type="SAM" id="MobiDB-lite"/>
    </source>
</evidence>
<name>A0A964FHG5_9CYAN</name>
<evidence type="ECO:0008006" key="4">
    <source>
        <dbReference type="Google" id="ProtNLM"/>
    </source>
</evidence>
<dbReference type="AlphaFoldDB" id="A0A964FHG5"/>
<accession>A0A964FHG5</accession>
<feature type="compositionally biased region" description="Basic and acidic residues" evidence="1">
    <location>
        <begin position="115"/>
        <end position="125"/>
    </location>
</feature>
<reference evidence="2" key="1">
    <citation type="journal article" date="2021" name="Antonie Van Leeuwenhoek">
        <title>Draft genome and description of Waterburya agarophytonicola gen. nov. sp. nov. (Pleurocapsales, Cyanobacteria): a seaweed symbiont.</title>
        <authorList>
            <person name="Bonthond G."/>
            <person name="Shalygin S."/>
            <person name="Bayer T."/>
            <person name="Weinberger F."/>
        </authorList>
    </citation>
    <scope>NUCLEOTIDE SEQUENCE</scope>
    <source>
        <strain evidence="2">KI4</strain>
    </source>
</reference>
<dbReference type="SUPFAM" id="SSF49384">
    <property type="entry name" value="Carbohydrate-binding domain"/>
    <property type="match status" value="2"/>
</dbReference>
<dbReference type="GO" id="GO:0004553">
    <property type="term" value="F:hydrolase activity, hydrolyzing O-glycosyl compounds"/>
    <property type="evidence" value="ECO:0007669"/>
    <property type="project" value="InterPro"/>
</dbReference>
<proteinExistence type="predicted"/>
<feature type="region of interest" description="Disordered" evidence="1">
    <location>
        <begin position="108"/>
        <end position="133"/>
    </location>
</feature>
<protein>
    <recommendedName>
        <fullName evidence="4">CBM2 domain-containing protein</fullName>
    </recommendedName>
</protein>
<evidence type="ECO:0000313" key="3">
    <source>
        <dbReference type="Proteomes" id="UP000729733"/>
    </source>
</evidence>
<comment type="caution">
    <text evidence="2">The sequence shown here is derived from an EMBL/GenBank/DDBJ whole genome shotgun (WGS) entry which is preliminary data.</text>
</comment>
<dbReference type="EMBL" id="JADWDC010000064">
    <property type="protein sequence ID" value="MCC0179052.1"/>
    <property type="molecule type" value="Genomic_DNA"/>
</dbReference>